<dbReference type="OrthoDB" id="3636749at2759"/>
<dbReference type="EMBL" id="CP090163">
    <property type="protein sequence ID" value="UJO10910.1"/>
    <property type="molecule type" value="Genomic_DNA"/>
</dbReference>
<dbReference type="KEGG" id="ffu:CLAFUR5_00289"/>
<reference evidence="1" key="1">
    <citation type="submission" date="2021-12" db="EMBL/GenBank/DDBJ databases">
        <authorList>
            <person name="Zaccaron A."/>
            <person name="Stergiopoulos I."/>
        </authorList>
    </citation>
    <scope>NUCLEOTIDE SEQUENCE</scope>
    <source>
        <strain evidence="1">Race5_Kim</strain>
    </source>
</reference>
<name>A0A9Q8L4W1_PASFU</name>
<protein>
    <submittedName>
        <fullName evidence="1">Uncharacterized protein</fullName>
    </submittedName>
</protein>
<accession>A0A9Q8L4W1</accession>
<proteinExistence type="predicted"/>
<evidence type="ECO:0000313" key="1">
    <source>
        <dbReference type="EMBL" id="UJO10910.1"/>
    </source>
</evidence>
<dbReference type="RefSeq" id="XP_047755276.1">
    <property type="nucleotide sequence ID" value="XM_047899437.1"/>
</dbReference>
<sequence length="276" mass="31577">MAAPSLPVRHCAEQSTRKWSRKQHPIKQAALVTKDEVRGFHRPASEIHLPPEVHRLIYSYAAENCDPISPIVKESAAAAFSPIAQYIETGLPILHQVFPSLKDLATRLPKYYSSQVFQFDLRDEHGLSNSWRWIDERFEEVSAARTISLYHYTWYHSSSDYCWSYVPDATVLTLTSSGHIRLKRASQQLDPDSCVCAIADLVAAQFPDWKAKEQWTLLDFIAALRQDRDPLIDAVAKFIDVLQEHEEKFQKLEAGRQPCPARGKQIIFLRTTCNLN</sequence>
<dbReference type="Proteomes" id="UP000756132">
    <property type="component" value="Chromosome 1"/>
</dbReference>
<dbReference type="OMA" id="WRWIDER"/>
<keyword evidence="2" id="KW-1185">Reference proteome</keyword>
<dbReference type="AlphaFoldDB" id="A0A9Q8L4W1"/>
<evidence type="ECO:0000313" key="2">
    <source>
        <dbReference type="Proteomes" id="UP000756132"/>
    </source>
</evidence>
<reference evidence="1" key="2">
    <citation type="journal article" date="2022" name="Microb. Genom.">
        <title>A chromosome-scale genome assembly of the tomato pathogen Cladosporium fulvum reveals a compartmentalized genome architecture and the presence of a dispensable chromosome.</title>
        <authorList>
            <person name="Zaccaron A.Z."/>
            <person name="Chen L.H."/>
            <person name="Samaras A."/>
            <person name="Stergiopoulos I."/>
        </authorList>
    </citation>
    <scope>NUCLEOTIDE SEQUENCE</scope>
    <source>
        <strain evidence="1">Race5_Kim</strain>
    </source>
</reference>
<dbReference type="GeneID" id="71980167"/>
<organism evidence="1 2">
    <name type="scientific">Passalora fulva</name>
    <name type="common">Tomato leaf mold</name>
    <name type="synonym">Cladosporium fulvum</name>
    <dbReference type="NCBI Taxonomy" id="5499"/>
    <lineage>
        <taxon>Eukaryota</taxon>
        <taxon>Fungi</taxon>
        <taxon>Dikarya</taxon>
        <taxon>Ascomycota</taxon>
        <taxon>Pezizomycotina</taxon>
        <taxon>Dothideomycetes</taxon>
        <taxon>Dothideomycetidae</taxon>
        <taxon>Mycosphaerellales</taxon>
        <taxon>Mycosphaerellaceae</taxon>
        <taxon>Fulvia</taxon>
    </lineage>
</organism>
<gene>
    <name evidence="1" type="ORF">CLAFUR5_00289</name>
</gene>